<protein>
    <submittedName>
        <fullName evidence="1">Uncharacterized protein</fullName>
    </submittedName>
</protein>
<sequence>MGEPAVASPHASLAASVPRHGIAGADGVVQGRFMAPRGGPMRGWVQKLLGIPSVAGMLEDPDFIVRFETRNDPEDRAEGYTRDEDGVLVIGVNLARVTNEGHALHVLTHELVLHAEGAWVDGSLENVLDRDTIQGQHGEIVEQRVQAPDQTLVDGSYRNAQRIVVEQLAEQDHYQSIADFVVAGMAEQVNVMYMTLQNHFAHVDQNDPPNTQYGRAFTSANLTKARNNIVLAWNHVAQTMQARRAQVQQAQRQPINQALLAVRAAKDQHLQSIDDLLQAARQRGL</sequence>
<dbReference type="AlphaFoldDB" id="A0A246IVE6"/>
<dbReference type="Proteomes" id="UP000197468">
    <property type="component" value="Unassembled WGS sequence"/>
</dbReference>
<name>A0A246IVE6_9BURK</name>
<dbReference type="EMBL" id="NIOF01000018">
    <property type="protein sequence ID" value="OWQ84156.1"/>
    <property type="molecule type" value="Genomic_DNA"/>
</dbReference>
<comment type="caution">
    <text evidence="1">The sequence shown here is derived from an EMBL/GenBank/DDBJ whole genome shotgun (WGS) entry which is preliminary data.</text>
</comment>
<accession>A0A246IVE6</accession>
<evidence type="ECO:0000313" key="2">
    <source>
        <dbReference type="Proteomes" id="UP000197468"/>
    </source>
</evidence>
<evidence type="ECO:0000313" key="1">
    <source>
        <dbReference type="EMBL" id="OWQ84156.1"/>
    </source>
</evidence>
<gene>
    <name evidence="1" type="ORF">CDN99_25085</name>
</gene>
<proteinExistence type="predicted"/>
<organism evidence="1 2">
    <name type="scientific">Roseateles aquatilis</name>
    <dbReference type="NCBI Taxonomy" id="431061"/>
    <lineage>
        <taxon>Bacteria</taxon>
        <taxon>Pseudomonadati</taxon>
        <taxon>Pseudomonadota</taxon>
        <taxon>Betaproteobacteria</taxon>
        <taxon>Burkholderiales</taxon>
        <taxon>Sphaerotilaceae</taxon>
        <taxon>Roseateles</taxon>
    </lineage>
</organism>
<keyword evidence="2" id="KW-1185">Reference proteome</keyword>
<reference evidence="1 2" key="1">
    <citation type="journal article" date="2008" name="Int. J. Syst. Evol. Microbiol.">
        <title>Description of Roseateles aquatilis sp. nov. and Roseateles terrae sp. nov., in the class Betaproteobacteria, and emended description of the genus Roseateles.</title>
        <authorList>
            <person name="Gomila M."/>
            <person name="Bowien B."/>
            <person name="Falsen E."/>
            <person name="Moore E.R."/>
            <person name="Lalucat J."/>
        </authorList>
    </citation>
    <scope>NUCLEOTIDE SEQUENCE [LARGE SCALE GENOMIC DNA]</scope>
    <source>
        <strain evidence="1 2">CCUG 48205</strain>
    </source>
</reference>